<evidence type="ECO:0000313" key="2">
    <source>
        <dbReference type="EMBL" id="GFZ80091.1"/>
    </source>
</evidence>
<sequence>MKGYRLLRSFLAALLITSVLPLVHADDALTYRDVVKTQIENLSQPAPSRFSSAQPSQQQLAELAAAGVKHIISLRPASELEWNEREVVESLGMTFHNVPVAVPDGINLENAEEFSRVLESIGDEPVLMHCASGNRVGAMVALKHGADTGDLDTAVTLGKAWGMTRLESMVREKLTTE</sequence>
<keyword evidence="3" id="KW-1185">Reference proteome</keyword>
<dbReference type="CDD" id="cd14503">
    <property type="entry name" value="PTP-bact"/>
    <property type="match status" value="1"/>
</dbReference>
<feature type="signal peptide" evidence="1">
    <location>
        <begin position="1"/>
        <end position="25"/>
    </location>
</feature>
<reference evidence="2" key="1">
    <citation type="journal article" date="2014" name="Int. J. Syst. Evol. Microbiol.">
        <title>Complete genome sequence of Corynebacterium casei LMG S-19264T (=DSM 44701T), isolated from a smear-ripened cheese.</title>
        <authorList>
            <consortium name="US DOE Joint Genome Institute (JGI-PGF)"/>
            <person name="Walter F."/>
            <person name="Albersmeier A."/>
            <person name="Kalinowski J."/>
            <person name="Ruckert C."/>
        </authorList>
    </citation>
    <scope>NUCLEOTIDE SEQUENCE</scope>
    <source>
        <strain evidence="2">CGMCC 1.15425</strain>
    </source>
</reference>
<name>A0A916VJT1_9GAMM</name>
<dbReference type="EMBL" id="BMIY01000010">
    <property type="protein sequence ID" value="GFZ80091.1"/>
    <property type="molecule type" value="Genomic_DNA"/>
</dbReference>
<evidence type="ECO:0000256" key="1">
    <source>
        <dbReference type="SAM" id="SignalP"/>
    </source>
</evidence>
<feature type="chain" id="PRO_5037226008" evidence="1">
    <location>
        <begin position="26"/>
        <end position="177"/>
    </location>
</feature>
<dbReference type="InterPro" id="IPR029021">
    <property type="entry name" value="Prot-tyrosine_phosphatase-like"/>
</dbReference>
<proteinExistence type="predicted"/>
<dbReference type="Gene3D" id="3.90.190.10">
    <property type="entry name" value="Protein tyrosine phosphatase superfamily"/>
    <property type="match status" value="1"/>
</dbReference>
<dbReference type="AlphaFoldDB" id="A0A916VJT1"/>
<keyword evidence="1" id="KW-0732">Signal</keyword>
<gene>
    <name evidence="2" type="ORF">GCM10011403_24030</name>
</gene>
<reference evidence="2" key="2">
    <citation type="submission" date="2020-09" db="EMBL/GenBank/DDBJ databases">
        <authorList>
            <person name="Sun Q."/>
            <person name="Zhou Y."/>
        </authorList>
    </citation>
    <scope>NUCLEOTIDE SEQUENCE</scope>
    <source>
        <strain evidence="2">CGMCC 1.15425</strain>
    </source>
</reference>
<evidence type="ECO:0000313" key="3">
    <source>
        <dbReference type="Proteomes" id="UP000627715"/>
    </source>
</evidence>
<comment type="caution">
    <text evidence="2">The sequence shown here is derived from an EMBL/GenBank/DDBJ whole genome shotgun (WGS) entry which is preliminary data.</text>
</comment>
<organism evidence="2 3">
    <name type="scientific">Pseudohongiella nitratireducens</name>
    <dbReference type="NCBI Taxonomy" id="1768907"/>
    <lineage>
        <taxon>Bacteria</taxon>
        <taxon>Pseudomonadati</taxon>
        <taxon>Pseudomonadota</taxon>
        <taxon>Gammaproteobacteria</taxon>
        <taxon>Pseudomonadales</taxon>
        <taxon>Pseudohongiellaceae</taxon>
        <taxon>Pseudohongiella</taxon>
    </lineage>
</organism>
<dbReference type="Pfam" id="PF22785">
    <property type="entry name" value="Tc-R-P"/>
    <property type="match status" value="1"/>
</dbReference>
<dbReference type="SUPFAM" id="SSF52799">
    <property type="entry name" value="(Phosphotyrosine protein) phosphatases II"/>
    <property type="match status" value="1"/>
</dbReference>
<dbReference type="Proteomes" id="UP000627715">
    <property type="component" value="Unassembled WGS sequence"/>
</dbReference>
<protein>
    <submittedName>
        <fullName evidence="2">Uncharacterized protein</fullName>
    </submittedName>
</protein>
<accession>A0A916VJT1</accession>